<gene>
    <name evidence="2" type="ORF">NIES37_23460</name>
</gene>
<dbReference type="SUPFAM" id="SSF53474">
    <property type="entry name" value="alpha/beta-Hydrolases"/>
    <property type="match status" value="1"/>
</dbReference>
<dbReference type="AlphaFoldDB" id="A0A1Z4MY24"/>
<dbReference type="PRINTS" id="PR00111">
    <property type="entry name" value="ABHYDROLASE"/>
</dbReference>
<dbReference type="PANTHER" id="PTHR43433">
    <property type="entry name" value="HYDROLASE, ALPHA/BETA FOLD FAMILY PROTEIN"/>
    <property type="match status" value="1"/>
</dbReference>
<dbReference type="PRINTS" id="PR00412">
    <property type="entry name" value="EPOXHYDRLASE"/>
</dbReference>
<dbReference type="Gene3D" id="3.40.50.1820">
    <property type="entry name" value="alpha/beta hydrolase"/>
    <property type="match status" value="1"/>
</dbReference>
<reference evidence="2 3" key="1">
    <citation type="submission" date="2017-06" db="EMBL/GenBank/DDBJ databases">
        <title>Genome sequencing of cyanobaciteial culture collection at National Institute for Environmental Studies (NIES).</title>
        <authorList>
            <person name="Hirose Y."/>
            <person name="Shimura Y."/>
            <person name="Fujisawa T."/>
            <person name="Nakamura Y."/>
            <person name="Kawachi M."/>
        </authorList>
    </citation>
    <scope>NUCLEOTIDE SEQUENCE [LARGE SCALE GENOMIC DNA]</scope>
    <source>
        <strain evidence="2 3">NIES-37</strain>
    </source>
</reference>
<organism evidence="2 3">
    <name type="scientific">Tolypothrix tenuis PCC 7101</name>
    <dbReference type="NCBI Taxonomy" id="231146"/>
    <lineage>
        <taxon>Bacteria</taxon>
        <taxon>Bacillati</taxon>
        <taxon>Cyanobacteriota</taxon>
        <taxon>Cyanophyceae</taxon>
        <taxon>Nostocales</taxon>
        <taxon>Tolypothrichaceae</taxon>
        <taxon>Tolypothrix</taxon>
    </lineage>
</organism>
<feature type="domain" description="AB hydrolase-1" evidence="1">
    <location>
        <begin position="21"/>
        <end position="249"/>
    </location>
</feature>
<dbReference type="GO" id="GO:0046503">
    <property type="term" value="P:glycerolipid catabolic process"/>
    <property type="evidence" value="ECO:0007669"/>
    <property type="project" value="TreeGrafter"/>
</dbReference>
<dbReference type="EMBL" id="AP018248">
    <property type="protein sequence ID" value="BAY98396.1"/>
    <property type="molecule type" value="Genomic_DNA"/>
</dbReference>
<dbReference type="InterPro" id="IPR050471">
    <property type="entry name" value="AB_hydrolase"/>
</dbReference>
<dbReference type="InterPro" id="IPR000073">
    <property type="entry name" value="AB_hydrolase_1"/>
</dbReference>
<dbReference type="Proteomes" id="UP000218785">
    <property type="component" value="Chromosome"/>
</dbReference>
<evidence type="ECO:0000259" key="1">
    <source>
        <dbReference type="Pfam" id="PF00561"/>
    </source>
</evidence>
<accession>A0A1Z4MY24</accession>
<dbReference type="InterPro" id="IPR029058">
    <property type="entry name" value="AB_hydrolase_fold"/>
</dbReference>
<evidence type="ECO:0000313" key="2">
    <source>
        <dbReference type="EMBL" id="BAY98396.1"/>
    </source>
</evidence>
<evidence type="ECO:0000313" key="3">
    <source>
        <dbReference type="Proteomes" id="UP000218785"/>
    </source>
</evidence>
<dbReference type="RefSeq" id="WP_096575767.1">
    <property type="nucleotide sequence ID" value="NZ_CAWNJS010000001.1"/>
</dbReference>
<dbReference type="Pfam" id="PF00561">
    <property type="entry name" value="Abhydrolase_1"/>
    <property type="match status" value="1"/>
</dbReference>
<sequence>MPKVHVNGIDLFYDIQGKGEPLLLISGFLCDHAYWSLLMPSLKQYQVIRFDNRGFGRTSAPDSPYTIQQMATDAAALLETIGINKIHLAGHSMGGLIAQELALAHPEKVKNLILISSLAKGDGRFNSIVSTWGELPRTLDWKTYQQVILPWIFTNEFYSFPGMIDAIIKMAVNYPFPPTLHGIYHQSRAIVNCDTTQRLKDISCPTLVMVGKQDILTPVKFSQQLAQNIPQAELVVLNSGGHGFLIESPEDVAAAMLKFLSTQQF</sequence>
<dbReference type="InterPro" id="IPR000639">
    <property type="entry name" value="Epox_hydrolase-like"/>
</dbReference>
<dbReference type="KEGG" id="ttq:NIES37_23460"/>
<proteinExistence type="predicted"/>
<keyword evidence="3" id="KW-1185">Reference proteome</keyword>
<name>A0A1Z4MY24_9CYAN</name>
<protein>
    <submittedName>
        <fullName evidence="2">Alpha/beta hydrolase fold protein</fullName>
    </submittedName>
</protein>
<keyword evidence="2" id="KW-0378">Hydrolase</keyword>
<dbReference type="PANTHER" id="PTHR43433:SF5">
    <property type="entry name" value="AB HYDROLASE-1 DOMAIN-CONTAINING PROTEIN"/>
    <property type="match status" value="1"/>
</dbReference>
<dbReference type="GO" id="GO:0004806">
    <property type="term" value="F:triacylglycerol lipase activity"/>
    <property type="evidence" value="ECO:0007669"/>
    <property type="project" value="TreeGrafter"/>
</dbReference>